<dbReference type="Proteomes" id="UP000638353">
    <property type="component" value="Unassembled WGS sequence"/>
</dbReference>
<proteinExistence type="predicted"/>
<gene>
    <name evidence="1" type="ORF">GCM10010334_62890</name>
</gene>
<accession>A0A919CCX3</accession>
<dbReference type="AlphaFoldDB" id="A0A919CCX3"/>
<comment type="caution">
    <text evidence="1">The sequence shown here is derived from an EMBL/GenBank/DDBJ whole genome shotgun (WGS) entry which is preliminary data.</text>
</comment>
<sequence>MPPKPLPRPDSDLVEDLCLVLYGSLRTEGPDAAPDPVPLACALFDAGHRGDAVREVLECTPAALSGAELAALAARLLSECAFDPGFTHAPERLEVLRGALRVAARDLPSAGHHGAPRLMLLEDAFPPAAGVVLADGRRLEGGLLASTGDDPTGAVAAVAEHLQEGLMTLTRRVWPVCDRHGLGVHPVVRNDAAVWWCAAAQGPPLARVGELTRSRRQ</sequence>
<dbReference type="EMBL" id="BMVC01000015">
    <property type="protein sequence ID" value="GHD09012.1"/>
    <property type="molecule type" value="Genomic_DNA"/>
</dbReference>
<organism evidence="1 2">
    <name type="scientific">Streptomyces finlayi</name>
    <dbReference type="NCBI Taxonomy" id="67296"/>
    <lineage>
        <taxon>Bacteria</taxon>
        <taxon>Bacillati</taxon>
        <taxon>Actinomycetota</taxon>
        <taxon>Actinomycetes</taxon>
        <taxon>Kitasatosporales</taxon>
        <taxon>Streptomycetaceae</taxon>
        <taxon>Streptomyces</taxon>
    </lineage>
</organism>
<evidence type="ECO:0000313" key="1">
    <source>
        <dbReference type="EMBL" id="GHD09012.1"/>
    </source>
</evidence>
<name>A0A919CCX3_9ACTN</name>
<dbReference type="RefSeq" id="WP_189826207.1">
    <property type="nucleotide sequence ID" value="NZ_BMVC01000015.1"/>
</dbReference>
<evidence type="ECO:0000313" key="2">
    <source>
        <dbReference type="Proteomes" id="UP000638353"/>
    </source>
</evidence>
<protein>
    <submittedName>
        <fullName evidence="1">Uncharacterized protein</fullName>
    </submittedName>
</protein>
<reference evidence="1" key="1">
    <citation type="journal article" date="2014" name="Int. J. Syst. Evol. Microbiol.">
        <title>Complete genome sequence of Corynebacterium casei LMG S-19264T (=DSM 44701T), isolated from a smear-ripened cheese.</title>
        <authorList>
            <consortium name="US DOE Joint Genome Institute (JGI-PGF)"/>
            <person name="Walter F."/>
            <person name="Albersmeier A."/>
            <person name="Kalinowski J."/>
            <person name="Ruckert C."/>
        </authorList>
    </citation>
    <scope>NUCLEOTIDE SEQUENCE</scope>
    <source>
        <strain evidence="1">JCM 4637</strain>
    </source>
</reference>
<reference evidence="1" key="2">
    <citation type="submission" date="2020-09" db="EMBL/GenBank/DDBJ databases">
        <authorList>
            <person name="Sun Q."/>
            <person name="Ohkuma M."/>
        </authorList>
    </citation>
    <scope>NUCLEOTIDE SEQUENCE</scope>
    <source>
        <strain evidence="1">JCM 4637</strain>
    </source>
</reference>